<evidence type="ECO:0000256" key="6">
    <source>
        <dbReference type="ARBA" id="ARBA00022989"/>
    </source>
</evidence>
<sequence length="594" mass="66746">MARNRFDVDEELESPFNFDNLKKVMVYVVRYKWSMIFALLLSAVGSVVGLTGPLLVQRALDVAIPEKNVPYLVQLALLLTLTIIVNIGFNTIRMVIVAKVGQNIIHDIRKDLFDHLQALPFAYYDNRPHGKILVRVVHYVNNVSDALSNGILNFIIEIINIIFIIVFMFQVNVLLAAVTVAGLPVVAGFILLIKPRQRKAWQLVSNKNSNVNAFVQESIEGQRVTQAFDRQKTNMGILNKLLTERYNSWMGAVYVSNTVWYTTETVSQIAFSLVYIAGAFWLQPMATFGVLLTMGTYSSRLWQPIINLANIYNNFVNAIAYLERVCETMNEPPVIEDAPNAYELPPIVGNVKFDHVNFGYEPGQKILKDVCFEAKPGESIAFVGPTGAGKTTIVNLISRFYNIEEGKVLIDGNSVMDVTIHSLRSQMGIMLQDSFIFSGTIADNIRYGKRDATDAEVVRAAKLLQADEFISRMRDGYNTEVKERGGGLSQGQKQLIAFARTLLSDPKILVLDEATSSIDTSTEQLVQRGINILLKGRTSFIIAHRLSTIKSCSRIMYIDDGRIMESGTHEELMAKKGNYYKLYMSQYRENQENA</sequence>
<evidence type="ECO:0000256" key="4">
    <source>
        <dbReference type="ARBA" id="ARBA00022741"/>
    </source>
</evidence>
<dbReference type="Pfam" id="PF00664">
    <property type="entry name" value="ABC_membrane"/>
    <property type="match status" value="1"/>
</dbReference>
<evidence type="ECO:0000256" key="8">
    <source>
        <dbReference type="SAM" id="Phobius"/>
    </source>
</evidence>
<evidence type="ECO:0000256" key="7">
    <source>
        <dbReference type="ARBA" id="ARBA00023136"/>
    </source>
</evidence>
<dbReference type="Gene3D" id="3.40.50.300">
    <property type="entry name" value="P-loop containing nucleotide triphosphate hydrolases"/>
    <property type="match status" value="1"/>
</dbReference>
<feature type="domain" description="ABC transporter" evidence="9">
    <location>
        <begin position="351"/>
        <end position="585"/>
    </location>
</feature>
<dbReference type="CDD" id="cd03254">
    <property type="entry name" value="ABCC_Glucan_exporter_like"/>
    <property type="match status" value="1"/>
</dbReference>
<dbReference type="Pfam" id="PF00005">
    <property type="entry name" value="ABC_tran"/>
    <property type="match status" value="1"/>
</dbReference>
<keyword evidence="2" id="KW-0813">Transport</keyword>
<accession>A0A328UGP9</accession>
<evidence type="ECO:0000259" key="9">
    <source>
        <dbReference type="PROSITE" id="PS50893"/>
    </source>
</evidence>
<reference evidence="11 12" key="1">
    <citation type="submission" date="2018-06" db="EMBL/GenBank/DDBJ databases">
        <title>Noncontiguous genome sequence of Ruminococcaceae bacterium ASD2818.</title>
        <authorList>
            <person name="Chaplin A.V."/>
            <person name="Sokolova S.R."/>
            <person name="Kochetkova T.O."/>
            <person name="Goltsov A.Y."/>
            <person name="Trofimov D.Y."/>
            <person name="Efimov B.A."/>
        </authorList>
    </citation>
    <scope>NUCLEOTIDE SEQUENCE [LARGE SCALE GENOMIC DNA]</scope>
    <source>
        <strain evidence="11 12">ASD2818</strain>
    </source>
</reference>
<protein>
    <submittedName>
        <fullName evidence="11">ABC transporter ATP-binding protein</fullName>
    </submittedName>
</protein>
<keyword evidence="7 8" id="KW-0472">Membrane</keyword>
<comment type="subcellular location">
    <subcellularLocation>
        <location evidence="1">Cell membrane</location>
        <topology evidence="1">Multi-pass membrane protein</topology>
    </subcellularLocation>
</comment>
<dbReference type="EMBL" id="QLYR01000001">
    <property type="protein sequence ID" value="RAQ30549.1"/>
    <property type="molecule type" value="Genomic_DNA"/>
</dbReference>
<dbReference type="AlphaFoldDB" id="A0A328UGP9"/>
<dbReference type="InterPro" id="IPR036640">
    <property type="entry name" value="ABC1_TM_sf"/>
</dbReference>
<proteinExistence type="predicted"/>
<feature type="transmembrane region" description="Helical" evidence="8">
    <location>
        <begin position="151"/>
        <end position="169"/>
    </location>
</feature>
<keyword evidence="4" id="KW-0547">Nucleotide-binding</keyword>
<organism evidence="11 12">
    <name type="scientific">Hydrogeniiclostridium mannosilyticum</name>
    <dbReference type="NCBI Taxonomy" id="2764322"/>
    <lineage>
        <taxon>Bacteria</taxon>
        <taxon>Bacillati</taxon>
        <taxon>Bacillota</taxon>
        <taxon>Clostridia</taxon>
        <taxon>Eubacteriales</taxon>
        <taxon>Acutalibacteraceae</taxon>
        <taxon>Hydrogeniiclostridium</taxon>
    </lineage>
</organism>
<keyword evidence="12" id="KW-1185">Reference proteome</keyword>
<evidence type="ECO:0000256" key="2">
    <source>
        <dbReference type="ARBA" id="ARBA00022448"/>
    </source>
</evidence>
<dbReference type="GO" id="GO:0005524">
    <property type="term" value="F:ATP binding"/>
    <property type="evidence" value="ECO:0007669"/>
    <property type="project" value="UniProtKB-KW"/>
</dbReference>
<keyword evidence="3 8" id="KW-0812">Transmembrane</keyword>
<dbReference type="InterPro" id="IPR039421">
    <property type="entry name" value="Type_1_exporter"/>
</dbReference>
<evidence type="ECO:0000256" key="5">
    <source>
        <dbReference type="ARBA" id="ARBA00022840"/>
    </source>
</evidence>
<dbReference type="Gene3D" id="1.20.1560.10">
    <property type="entry name" value="ABC transporter type 1, transmembrane domain"/>
    <property type="match status" value="1"/>
</dbReference>
<evidence type="ECO:0000256" key="3">
    <source>
        <dbReference type="ARBA" id="ARBA00022692"/>
    </source>
</evidence>
<gene>
    <name evidence="11" type="ORF">DPQ25_03365</name>
</gene>
<comment type="caution">
    <text evidence="11">The sequence shown here is derived from an EMBL/GenBank/DDBJ whole genome shotgun (WGS) entry which is preliminary data.</text>
</comment>
<dbReference type="Proteomes" id="UP000249377">
    <property type="component" value="Unassembled WGS sequence"/>
</dbReference>
<dbReference type="PROSITE" id="PS00211">
    <property type="entry name" value="ABC_TRANSPORTER_1"/>
    <property type="match status" value="1"/>
</dbReference>
<dbReference type="FunFam" id="3.40.50.300:FF:000287">
    <property type="entry name" value="Multidrug ABC transporter ATP-binding protein"/>
    <property type="match status" value="1"/>
</dbReference>
<dbReference type="RefSeq" id="WP_112331744.1">
    <property type="nucleotide sequence ID" value="NZ_JADPHD010000001.1"/>
</dbReference>
<feature type="transmembrane region" description="Helical" evidence="8">
    <location>
        <begin position="71"/>
        <end position="89"/>
    </location>
</feature>
<dbReference type="InterPro" id="IPR017871">
    <property type="entry name" value="ABC_transporter-like_CS"/>
</dbReference>
<dbReference type="GO" id="GO:0005886">
    <property type="term" value="C:plasma membrane"/>
    <property type="evidence" value="ECO:0007669"/>
    <property type="project" value="UniProtKB-SubCell"/>
</dbReference>
<evidence type="ECO:0000256" key="1">
    <source>
        <dbReference type="ARBA" id="ARBA00004651"/>
    </source>
</evidence>
<dbReference type="SUPFAM" id="SSF52540">
    <property type="entry name" value="P-loop containing nucleoside triphosphate hydrolases"/>
    <property type="match status" value="1"/>
</dbReference>
<dbReference type="PROSITE" id="PS50893">
    <property type="entry name" value="ABC_TRANSPORTER_2"/>
    <property type="match status" value="1"/>
</dbReference>
<dbReference type="PROSITE" id="PS50929">
    <property type="entry name" value="ABC_TM1F"/>
    <property type="match status" value="1"/>
</dbReference>
<feature type="transmembrane region" description="Helical" evidence="8">
    <location>
        <begin position="269"/>
        <end position="292"/>
    </location>
</feature>
<feature type="transmembrane region" description="Helical" evidence="8">
    <location>
        <begin position="175"/>
        <end position="193"/>
    </location>
</feature>
<keyword evidence="6 8" id="KW-1133">Transmembrane helix</keyword>
<dbReference type="InterPro" id="IPR011527">
    <property type="entry name" value="ABC1_TM_dom"/>
</dbReference>
<evidence type="ECO:0000313" key="12">
    <source>
        <dbReference type="Proteomes" id="UP000249377"/>
    </source>
</evidence>
<dbReference type="GO" id="GO:0016887">
    <property type="term" value="F:ATP hydrolysis activity"/>
    <property type="evidence" value="ECO:0007669"/>
    <property type="project" value="InterPro"/>
</dbReference>
<keyword evidence="5 11" id="KW-0067">ATP-binding</keyword>
<evidence type="ECO:0000259" key="10">
    <source>
        <dbReference type="PROSITE" id="PS50929"/>
    </source>
</evidence>
<dbReference type="SUPFAM" id="SSF90123">
    <property type="entry name" value="ABC transporter transmembrane region"/>
    <property type="match status" value="1"/>
</dbReference>
<dbReference type="InterPro" id="IPR003439">
    <property type="entry name" value="ABC_transporter-like_ATP-bd"/>
</dbReference>
<dbReference type="InterPro" id="IPR003593">
    <property type="entry name" value="AAA+_ATPase"/>
</dbReference>
<dbReference type="CDD" id="cd18545">
    <property type="entry name" value="ABC_6TM_YknV_like"/>
    <property type="match status" value="1"/>
</dbReference>
<dbReference type="GO" id="GO:0015421">
    <property type="term" value="F:ABC-type oligopeptide transporter activity"/>
    <property type="evidence" value="ECO:0007669"/>
    <property type="project" value="TreeGrafter"/>
</dbReference>
<name>A0A328UGP9_9FIRM</name>
<dbReference type="SMART" id="SM00382">
    <property type="entry name" value="AAA"/>
    <property type="match status" value="1"/>
</dbReference>
<dbReference type="PANTHER" id="PTHR43394">
    <property type="entry name" value="ATP-DEPENDENT PERMEASE MDL1, MITOCHONDRIAL"/>
    <property type="match status" value="1"/>
</dbReference>
<dbReference type="InterPro" id="IPR027417">
    <property type="entry name" value="P-loop_NTPase"/>
</dbReference>
<feature type="transmembrane region" description="Helical" evidence="8">
    <location>
        <begin position="31"/>
        <end position="51"/>
    </location>
</feature>
<dbReference type="PANTHER" id="PTHR43394:SF1">
    <property type="entry name" value="ATP-BINDING CASSETTE SUB-FAMILY B MEMBER 10, MITOCHONDRIAL"/>
    <property type="match status" value="1"/>
</dbReference>
<feature type="domain" description="ABC transmembrane type-1" evidence="10">
    <location>
        <begin position="36"/>
        <end position="317"/>
    </location>
</feature>
<evidence type="ECO:0000313" key="11">
    <source>
        <dbReference type="EMBL" id="RAQ30549.1"/>
    </source>
</evidence>